<dbReference type="SUPFAM" id="SSF52440">
    <property type="entry name" value="PreATP-grasp domain"/>
    <property type="match status" value="1"/>
</dbReference>
<evidence type="ECO:0000259" key="6">
    <source>
        <dbReference type="Pfam" id="PF03738"/>
    </source>
</evidence>
<dbReference type="RefSeq" id="WP_377918570.1">
    <property type="nucleotide sequence ID" value="NZ_JBHRZT010000072.1"/>
</dbReference>
<keyword evidence="5" id="KW-0460">Magnesium</keyword>
<keyword evidence="8" id="KW-1185">Reference proteome</keyword>
<protein>
    <submittedName>
        <fullName evidence="7">Glutathionylspermidine synthase family protein</fullName>
    </submittedName>
</protein>
<reference evidence="8" key="1">
    <citation type="journal article" date="2019" name="Int. J. Syst. Evol. Microbiol.">
        <title>The Global Catalogue of Microorganisms (GCM) 10K type strain sequencing project: providing services to taxonomists for standard genome sequencing and annotation.</title>
        <authorList>
            <consortium name="The Broad Institute Genomics Platform"/>
            <consortium name="The Broad Institute Genome Sequencing Center for Infectious Disease"/>
            <person name="Wu L."/>
            <person name="Ma J."/>
        </authorList>
    </citation>
    <scope>NUCLEOTIDE SEQUENCE [LARGE SCALE GENOMIC DNA]</scope>
    <source>
        <strain evidence="8">CCUG 61889</strain>
    </source>
</reference>
<keyword evidence="3" id="KW-0547">Nucleotide-binding</keyword>
<evidence type="ECO:0000256" key="1">
    <source>
        <dbReference type="ARBA" id="ARBA00022598"/>
    </source>
</evidence>
<keyword evidence="1" id="KW-0436">Ligase</keyword>
<dbReference type="Proteomes" id="UP001595752">
    <property type="component" value="Unassembled WGS sequence"/>
</dbReference>
<comment type="caution">
    <text evidence="7">The sequence shown here is derived from an EMBL/GenBank/DDBJ whole genome shotgun (WGS) entry which is preliminary data.</text>
</comment>
<evidence type="ECO:0000313" key="7">
    <source>
        <dbReference type="EMBL" id="MFC3886201.1"/>
    </source>
</evidence>
<evidence type="ECO:0000256" key="5">
    <source>
        <dbReference type="ARBA" id="ARBA00022842"/>
    </source>
</evidence>
<dbReference type="InterPro" id="IPR005494">
    <property type="entry name" value="GSPS_pre-ATP-grasp-like_dom"/>
</dbReference>
<proteinExistence type="predicted"/>
<dbReference type="InterPro" id="IPR016185">
    <property type="entry name" value="PreATP-grasp_dom_sf"/>
</dbReference>
<dbReference type="EMBL" id="JBHRZT010000072">
    <property type="protein sequence ID" value="MFC3886201.1"/>
    <property type="molecule type" value="Genomic_DNA"/>
</dbReference>
<name>A0ABV8B9U6_9BACI</name>
<feature type="domain" description="Glutathionylspermidine synthase pre-ATP-grasp-like" evidence="6">
    <location>
        <begin position="21"/>
        <end position="419"/>
    </location>
</feature>
<evidence type="ECO:0000256" key="2">
    <source>
        <dbReference type="ARBA" id="ARBA00022723"/>
    </source>
</evidence>
<dbReference type="Gene3D" id="3.30.1490.330">
    <property type="match status" value="1"/>
</dbReference>
<keyword evidence="4" id="KW-0067">ATP-binding</keyword>
<accession>A0ABV8B9U6</accession>
<keyword evidence="2" id="KW-0479">Metal-binding</keyword>
<evidence type="ECO:0000256" key="3">
    <source>
        <dbReference type="ARBA" id="ARBA00022741"/>
    </source>
</evidence>
<dbReference type="Pfam" id="PF03738">
    <property type="entry name" value="GSP_synth"/>
    <property type="match status" value="1"/>
</dbReference>
<evidence type="ECO:0000256" key="4">
    <source>
        <dbReference type="ARBA" id="ARBA00022840"/>
    </source>
</evidence>
<sequence>MKTYQQKRQHFYHHIPNFWHDLYGMEYALFDVKEETAEHIQRIRRAVQRIGHLFYKTAPLLRQLDDETLLQLGFPVESLTYVRFQTPVNESVIARLDLVVIEDGVKLLELNADTPTFIKETFFVNGKVCKAFDMKNPNEGCETTLRAAIREAIKYAFFSLQKKKQPHIVFASHGDHDEDRLTTMYLQELYGWPSQYMSLDQLRIVSDPVIENGEVVLEPGLYDLHGKKIDVLYRQTYPIEHLVNDEDPVTNEKVGQMLMKLVEENELAVLNPPSAFLLQSKAVMALIWGLHEEQHPFYTEEEHSWIHTYFLPTYLDDETFNQQGVPYVKKPSFGREGDTVEIYEGTGEKVDEDPHKTYHDSLPVYQKFIELPTITIQTENGEKTVKYMYGCFLVNGQASAMGIRAGRQITDNESYFLPIGIQKEEL</sequence>
<organism evidence="7 8">
    <name type="scientific">Bacillus songklensis</name>
    <dbReference type="NCBI Taxonomy" id="1069116"/>
    <lineage>
        <taxon>Bacteria</taxon>
        <taxon>Bacillati</taxon>
        <taxon>Bacillota</taxon>
        <taxon>Bacilli</taxon>
        <taxon>Bacillales</taxon>
        <taxon>Bacillaceae</taxon>
        <taxon>Bacillus</taxon>
    </lineage>
</organism>
<gene>
    <name evidence="7" type="ORF">ACFOU2_23020</name>
</gene>
<evidence type="ECO:0000313" key="8">
    <source>
        <dbReference type="Proteomes" id="UP001595752"/>
    </source>
</evidence>
<dbReference type="SUPFAM" id="SSF56059">
    <property type="entry name" value="Glutathione synthetase ATP-binding domain-like"/>
    <property type="match status" value="1"/>
</dbReference>